<feature type="region of interest" description="Disordered" evidence="1">
    <location>
        <begin position="1"/>
        <end position="62"/>
    </location>
</feature>
<accession>A0A0A8ZLI1</accession>
<protein>
    <submittedName>
        <fullName evidence="2">Uncharacterized protein</fullName>
    </submittedName>
</protein>
<evidence type="ECO:0000313" key="2">
    <source>
        <dbReference type="EMBL" id="JAD40279.1"/>
    </source>
</evidence>
<dbReference type="EMBL" id="GBRH01257616">
    <property type="protein sequence ID" value="JAD40279.1"/>
    <property type="molecule type" value="Transcribed_RNA"/>
</dbReference>
<evidence type="ECO:0000256" key="1">
    <source>
        <dbReference type="SAM" id="MobiDB-lite"/>
    </source>
</evidence>
<sequence length="62" mass="6401">MSQCRGRDETSEVLLPEPAGADEATVLPAAGADGVGVDDRPDRGTPLYPERGGTVSSARRCS</sequence>
<reference evidence="2" key="1">
    <citation type="submission" date="2014-09" db="EMBL/GenBank/DDBJ databases">
        <authorList>
            <person name="Magalhaes I.L.F."/>
            <person name="Oliveira U."/>
            <person name="Santos F.R."/>
            <person name="Vidigal T.H.D.A."/>
            <person name="Brescovit A.D."/>
            <person name="Santos A.J."/>
        </authorList>
    </citation>
    <scope>NUCLEOTIDE SEQUENCE</scope>
    <source>
        <tissue evidence="2">Shoot tissue taken approximately 20 cm above the soil surface</tissue>
    </source>
</reference>
<proteinExistence type="predicted"/>
<reference evidence="2" key="2">
    <citation type="journal article" date="2015" name="Data Brief">
        <title>Shoot transcriptome of the giant reed, Arundo donax.</title>
        <authorList>
            <person name="Barrero R.A."/>
            <person name="Guerrero F.D."/>
            <person name="Moolhuijzen P."/>
            <person name="Goolsby J.A."/>
            <person name="Tidwell J."/>
            <person name="Bellgard S.E."/>
            <person name="Bellgard M.I."/>
        </authorList>
    </citation>
    <scope>NUCLEOTIDE SEQUENCE</scope>
    <source>
        <tissue evidence="2">Shoot tissue taken approximately 20 cm above the soil surface</tissue>
    </source>
</reference>
<name>A0A0A8ZLI1_ARUDO</name>
<feature type="compositionally biased region" description="Basic and acidic residues" evidence="1">
    <location>
        <begin position="1"/>
        <end position="10"/>
    </location>
</feature>
<organism evidence="2">
    <name type="scientific">Arundo donax</name>
    <name type="common">Giant reed</name>
    <name type="synonym">Donax arundinaceus</name>
    <dbReference type="NCBI Taxonomy" id="35708"/>
    <lineage>
        <taxon>Eukaryota</taxon>
        <taxon>Viridiplantae</taxon>
        <taxon>Streptophyta</taxon>
        <taxon>Embryophyta</taxon>
        <taxon>Tracheophyta</taxon>
        <taxon>Spermatophyta</taxon>
        <taxon>Magnoliopsida</taxon>
        <taxon>Liliopsida</taxon>
        <taxon>Poales</taxon>
        <taxon>Poaceae</taxon>
        <taxon>PACMAD clade</taxon>
        <taxon>Arundinoideae</taxon>
        <taxon>Arundineae</taxon>
        <taxon>Arundo</taxon>
    </lineage>
</organism>
<dbReference type="AlphaFoldDB" id="A0A0A8ZLI1"/>